<dbReference type="Proteomes" id="UP000269289">
    <property type="component" value="Unassembled WGS sequence"/>
</dbReference>
<sequence length="162" mass="16611">MSLTVPTGDPSLSVEVGTLAAPWAYDANGAPVATSYEIAGSQVVQHVEHTAPGVAYPVVADPTGSIGLGYYWHFNRAETRTFHGYGVAGAAGATTACAFLGNLGGPVVAAVMGSGCAIVAAKVIHAASGAENSRPHKCFYIRVTTPTVLGVTTGTYKDRRCR</sequence>
<proteinExistence type="predicted"/>
<keyword evidence="2" id="KW-1185">Reference proteome</keyword>
<gene>
    <name evidence="1" type="ORF">EBM89_07020</name>
</gene>
<protein>
    <submittedName>
        <fullName evidence="1">Uncharacterized protein</fullName>
    </submittedName>
</protein>
<evidence type="ECO:0000313" key="1">
    <source>
        <dbReference type="EMBL" id="RMI12846.1"/>
    </source>
</evidence>
<reference evidence="1 2" key="1">
    <citation type="submission" date="2018-10" db="EMBL/GenBank/DDBJ databases">
        <title>Isolation, diversity and antifungal activity of actinobacteria from wheat.</title>
        <authorList>
            <person name="Han C."/>
        </authorList>
    </citation>
    <scope>NUCLEOTIDE SEQUENCE [LARGE SCALE GENOMIC DNA]</scope>
    <source>
        <strain evidence="1 2">NEAU-YY56</strain>
    </source>
</reference>
<organism evidence="1 2">
    <name type="scientific">Cellulomonas triticagri</name>
    <dbReference type="NCBI Taxonomy" id="2483352"/>
    <lineage>
        <taxon>Bacteria</taxon>
        <taxon>Bacillati</taxon>
        <taxon>Actinomycetota</taxon>
        <taxon>Actinomycetes</taxon>
        <taxon>Micrococcales</taxon>
        <taxon>Cellulomonadaceae</taxon>
        <taxon>Cellulomonas</taxon>
    </lineage>
</organism>
<name>A0A3M2JKV9_9CELL</name>
<dbReference type="AlphaFoldDB" id="A0A3M2JKV9"/>
<comment type="caution">
    <text evidence="1">The sequence shown here is derived from an EMBL/GenBank/DDBJ whole genome shotgun (WGS) entry which is preliminary data.</text>
</comment>
<accession>A0A3M2JKV9</accession>
<dbReference type="OrthoDB" id="4412570at2"/>
<evidence type="ECO:0000313" key="2">
    <source>
        <dbReference type="Proteomes" id="UP000269289"/>
    </source>
</evidence>
<dbReference type="EMBL" id="RFFI01000028">
    <property type="protein sequence ID" value="RMI12846.1"/>
    <property type="molecule type" value="Genomic_DNA"/>
</dbReference>
<dbReference type="RefSeq" id="WP_122148733.1">
    <property type="nucleotide sequence ID" value="NZ_RFFI01000028.1"/>
</dbReference>